<evidence type="ECO:0000313" key="1">
    <source>
        <dbReference type="EMBL" id="RKO83135.1"/>
    </source>
</evidence>
<name>A0A4P9VWA9_9FUNG</name>
<protein>
    <submittedName>
        <fullName evidence="1">Uncharacterized protein</fullName>
    </submittedName>
</protein>
<dbReference type="OrthoDB" id="2186662at2759"/>
<evidence type="ECO:0000313" key="2">
    <source>
        <dbReference type="Proteomes" id="UP000269721"/>
    </source>
</evidence>
<accession>A0A4P9VWA9</accession>
<sequence length="178" mass="19462">MAEVIGGGRRPSDYQRIESLQTAFTPLCKGYPVLRNKVKCTTCNRAANKDDWNKFVLIERDGKQDVDRTTETPILVSYPAPAFAICKAAKCGEDELTSVLVGEERIGLEDATAASCSDIPIAVASSLGPGPCFQSQFDLNMFSIQSELVMEILGSFPLPPLKKNFGWLLKRSIIVECA</sequence>
<dbReference type="AlphaFoldDB" id="A0A4P9VWA9"/>
<dbReference type="EMBL" id="ML001611">
    <property type="protein sequence ID" value="RKO83135.1"/>
    <property type="molecule type" value="Genomic_DNA"/>
</dbReference>
<reference evidence="2" key="1">
    <citation type="journal article" date="2018" name="Nat. Microbiol.">
        <title>Leveraging single-cell genomics to expand the fungal tree of life.</title>
        <authorList>
            <person name="Ahrendt S.R."/>
            <person name="Quandt C.A."/>
            <person name="Ciobanu D."/>
            <person name="Clum A."/>
            <person name="Salamov A."/>
            <person name="Andreopoulos B."/>
            <person name="Cheng J.F."/>
            <person name="Woyke T."/>
            <person name="Pelin A."/>
            <person name="Henrissat B."/>
            <person name="Reynolds N.K."/>
            <person name="Benny G.L."/>
            <person name="Smith M.E."/>
            <person name="James T.Y."/>
            <person name="Grigoriev I.V."/>
        </authorList>
    </citation>
    <scope>NUCLEOTIDE SEQUENCE [LARGE SCALE GENOMIC DNA]</scope>
</reference>
<proteinExistence type="predicted"/>
<keyword evidence="2" id="KW-1185">Reference proteome</keyword>
<organism evidence="1 2">
    <name type="scientific">Blyttiomyces helicus</name>
    <dbReference type="NCBI Taxonomy" id="388810"/>
    <lineage>
        <taxon>Eukaryota</taxon>
        <taxon>Fungi</taxon>
        <taxon>Fungi incertae sedis</taxon>
        <taxon>Chytridiomycota</taxon>
        <taxon>Chytridiomycota incertae sedis</taxon>
        <taxon>Chytridiomycetes</taxon>
        <taxon>Chytridiomycetes incertae sedis</taxon>
        <taxon>Blyttiomyces</taxon>
    </lineage>
</organism>
<gene>
    <name evidence="1" type="ORF">BDK51DRAFT_52210</name>
</gene>
<dbReference type="Proteomes" id="UP000269721">
    <property type="component" value="Unassembled WGS sequence"/>
</dbReference>